<sequence>MKLRLLQQKDAAGMLEWMHDEEVNKYFRFRAGDMSEKKAREFITKSLLDAEERKNFHFAITDDKDEYLGTISLKGIDWEAKTAEYAISLRRAAQGKGIAFEATQNLLDYAFQKLELNRVYLNVLPENRRAIHLYEKCGFQYEGIFRNHISIRGKIVSLKWYGLLAEEYRRSQLI</sequence>
<dbReference type="AlphaFoldDB" id="A0A9D2TXE2"/>
<comment type="caution">
    <text evidence="5">The sequence shown here is derived from an EMBL/GenBank/DDBJ whole genome shotgun (WGS) entry which is preliminary data.</text>
</comment>
<dbReference type="InterPro" id="IPR016181">
    <property type="entry name" value="Acyl_CoA_acyltransferase"/>
</dbReference>
<keyword evidence="2" id="KW-0012">Acyltransferase</keyword>
<dbReference type="SUPFAM" id="SSF55729">
    <property type="entry name" value="Acyl-CoA N-acyltransferases (Nat)"/>
    <property type="match status" value="1"/>
</dbReference>
<dbReference type="InterPro" id="IPR051531">
    <property type="entry name" value="N-acetyltransferase"/>
</dbReference>
<accession>A0A9D2TXE2</accession>
<reference evidence="5" key="2">
    <citation type="submission" date="2021-04" db="EMBL/GenBank/DDBJ databases">
        <authorList>
            <person name="Gilroy R."/>
        </authorList>
    </citation>
    <scope>NUCLEOTIDE SEQUENCE</scope>
    <source>
        <strain evidence="5">ChiBcec6-4105</strain>
    </source>
</reference>
<dbReference type="PANTHER" id="PTHR43792:SF8">
    <property type="entry name" value="[RIBOSOMAL PROTEIN US5]-ALANINE N-ACETYLTRANSFERASE"/>
    <property type="match status" value="1"/>
</dbReference>
<dbReference type="Proteomes" id="UP000823892">
    <property type="component" value="Unassembled WGS sequence"/>
</dbReference>
<evidence type="ECO:0000256" key="2">
    <source>
        <dbReference type="ARBA" id="ARBA00023315"/>
    </source>
</evidence>
<comment type="similarity">
    <text evidence="3">Belongs to the acetyltransferase family. RimJ subfamily.</text>
</comment>
<dbReference type="Pfam" id="PF13302">
    <property type="entry name" value="Acetyltransf_3"/>
    <property type="match status" value="1"/>
</dbReference>
<organism evidence="5 6">
    <name type="scientific">Candidatus Blautia avicola</name>
    <dbReference type="NCBI Taxonomy" id="2838483"/>
    <lineage>
        <taxon>Bacteria</taxon>
        <taxon>Bacillati</taxon>
        <taxon>Bacillota</taxon>
        <taxon>Clostridia</taxon>
        <taxon>Lachnospirales</taxon>
        <taxon>Lachnospiraceae</taxon>
        <taxon>Blautia</taxon>
    </lineage>
</organism>
<reference evidence="5" key="1">
    <citation type="journal article" date="2021" name="PeerJ">
        <title>Extensive microbial diversity within the chicken gut microbiome revealed by metagenomics and culture.</title>
        <authorList>
            <person name="Gilroy R."/>
            <person name="Ravi A."/>
            <person name="Getino M."/>
            <person name="Pursley I."/>
            <person name="Horton D.L."/>
            <person name="Alikhan N.F."/>
            <person name="Baker D."/>
            <person name="Gharbi K."/>
            <person name="Hall N."/>
            <person name="Watson M."/>
            <person name="Adriaenssens E.M."/>
            <person name="Foster-Nyarko E."/>
            <person name="Jarju S."/>
            <person name="Secka A."/>
            <person name="Antonio M."/>
            <person name="Oren A."/>
            <person name="Chaudhuri R.R."/>
            <person name="La Ragione R."/>
            <person name="Hildebrand F."/>
            <person name="Pallen M.J."/>
        </authorList>
    </citation>
    <scope>NUCLEOTIDE SEQUENCE</scope>
    <source>
        <strain evidence="5">ChiBcec6-4105</strain>
    </source>
</reference>
<feature type="domain" description="N-acetyltransferase" evidence="4">
    <location>
        <begin position="1"/>
        <end position="161"/>
    </location>
</feature>
<dbReference type="PANTHER" id="PTHR43792">
    <property type="entry name" value="GNAT FAMILY, PUTATIVE (AFU_ORTHOLOGUE AFUA_3G00765)-RELATED-RELATED"/>
    <property type="match status" value="1"/>
</dbReference>
<keyword evidence="1" id="KW-0808">Transferase</keyword>
<proteinExistence type="inferred from homology"/>
<dbReference type="PROSITE" id="PS51186">
    <property type="entry name" value="GNAT"/>
    <property type="match status" value="1"/>
</dbReference>
<evidence type="ECO:0000313" key="5">
    <source>
        <dbReference type="EMBL" id="HJD28589.1"/>
    </source>
</evidence>
<dbReference type="GO" id="GO:0016747">
    <property type="term" value="F:acyltransferase activity, transferring groups other than amino-acyl groups"/>
    <property type="evidence" value="ECO:0007669"/>
    <property type="project" value="InterPro"/>
</dbReference>
<name>A0A9D2TXE2_9FIRM</name>
<evidence type="ECO:0000313" key="6">
    <source>
        <dbReference type="Proteomes" id="UP000823892"/>
    </source>
</evidence>
<gene>
    <name evidence="5" type="ORF">H9914_06310</name>
</gene>
<dbReference type="EMBL" id="DWUY01000138">
    <property type="protein sequence ID" value="HJD28589.1"/>
    <property type="molecule type" value="Genomic_DNA"/>
</dbReference>
<dbReference type="InterPro" id="IPR000182">
    <property type="entry name" value="GNAT_dom"/>
</dbReference>
<evidence type="ECO:0000259" key="4">
    <source>
        <dbReference type="PROSITE" id="PS51186"/>
    </source>
</evidence>
<protein>
    <submittedName>
        <fullName evidence="5">GNAT family N-acetyltransferase</fullName>
    </submittedName>
</protein>
<dbReference type="Gene3D" id="3.40.630.30">
    <property type="match status" value="1"/>
</dbReference>
<evidence type="ECO:0000256" key="1">
    <source>
        <dbReference type="ARBA" id="ARBA00022679"/>
    </source>
</evidence>
<evidence type="ECO:0000256" key="3">
    <source>
        <dbReference type="ARBA" id="ARBA00038502"/>
    </source>
</evidence>